<sequence length="1074" mass="119399">MPFPFSYVCDLLQRLDDNRLARSGVKSNTAIIEEWFRGHHGLLYRDDHCSAPLLSALLPEKRTDRVYFIREKKLQAIIGRALGLGRSRIAELSRWTTPEASADLADCVESILKQTPNTVSPAHRPVTVEEIDEALHSIAAACRFSSPSVRSSAENRPADKELSLGSLYQRLSARDAKWLTRLILKNYEPVVLDPRVVCASYHPLLPAILKVQDDLAVAGRILDTLKRDRTVTGTSELADYLKPTLGVKIGRQTWLKGRSIKHCLSLVQGRVSCEEKVDGEYCQIHIDLSKGYHCIQIFSKSGKDSTRDRMALHDSIRKSLQLGQPSCPLKHSCILEGELVVYSDKDQKILDFHKIRKHVTRSGSFLGTDKDSQAHPWEHLMIVYYDLLMVDNESLLAVKHSERFRRLERLITPVPGRASLVKRELLDCDRPSAASDLRRAFAKCITARREGLVLKADDPYFDFGTLRRPYSGCPIKLKKEYIGHFGDVGDFAVVGARFDAAKARTYNIPGLKWTHFYVGCLENKDEVQRFGKKPHFVVTNVVELNAAQLTDFVSFVNPEAIRPEDNSAISLRIEPGLDGGKRPSMIFSTPPVFDLRCFSFHKEGNTGFWSPRFPSVSKIHYDRTFHDAISFAELQEMAAKEKEAPPPPEDSQELLGWIAALENAEPRTSTDGPSQSTTFTGSDSATQSPRASRVVEERAFAARISTADQRADPAGQIRVATAGEQSTLPTSAVAQGPAAPASPRSDSRNGVSLGAKRRFESSTQHDDSDRYKIRKCSSHQGAPGSPSRDNGQADSSASQRETPGASPEIPSRGDAGAVLPVLGPSRSSGSPPPTMRSLAAHSVQQADSGSRRDPDRSPLQVSPSFHEAQPQFVSPSLPASSLKSGAPKSGGVGCRSSEQAFEGPTHKRSNETSLAKCHFLGDMCKFRTYSILLSPCIANFPWVTDDLLSGHGVSEFLRDPKDWLRSQDASATPVGTSASAPTKISTPNTRRKTKIVLVDRRRREATLAFLQSIEAAQLKRRNGEREYVPVYDWRVLEAIRDEERKLYNNKWKPERQFELNHHTSIWRRFWVGLA</sequence>
<dbReference type="GO" id="GO:0006297">
    <property type="term" value="P:nucleotide-excision repair, DNA gap filling"/>
    <property type="evidence" value="ECO:0007669"/>
    <property type="project" value="TreeGrafter"/>
</dbReference>
<dbReference type="CDD" id="cd08039">
    <property type="entry name" value="Adenylation_DNA_ligase_Fungal"/>
    <property type="match status" value="1"/>
</dbReference>
<dbReference type="VEuPathDB" id="FungiDB:MYCTH_2301027"/>
<dbReference type="Pfam" id="PF04675">
    <property type="entry name" value="DNA_ligase_A_N"/>
    <property type="match status" value="1"/>
</dbReference>
<keyword evidence="4" id="KW-0067">ATP-binding</keyword>
<dbReference type="RefSeq" id="XP_003661529.1">
    <property type="nucleotide sequence ID" value="XM_003661481.1"/>
</dbReference>
<dbReference type="GO" id="GO:0003677">
    <property type="term" value="F:DNA binding"/>
    <property type="evidence" value="ECO:0007669"/>
    <property type="project" value="InterPro"/>
</dbReference>
<evidence type="ECO:0000256" key="5">
    <source>
        <dbReference type="ARBA" id="ARBA00023242"/>
    </source>
</evidence>
<dbReference type="InterPro" id="IPR012310">
    <property type="entry name" value="DNA_ligase_ATP-dep_cent"/>
</dbReference>
<dbReference type="Proteomes" id="UP000007322">
    <property type="component" value="Chromosome 2"/>
</dbReference>
<dbReference type="HOGENOM" id="CLU_004299_4_0_1"/>
<feature type="compositionally biased region" description="Polar residues" evidence="6">
    <location>
        <begin position="871"/>
        <end position="883"/>
    </location>
</feature>
<proteinExistence type="inferred from homology"/>
<feature type="compositionally biased region" description="Polar residues" evidence="6">
    <location>
        <begin position="787"/>
        <end position="801"/>
    </location>
</feature>
<dbReference type="OMA" id="RIDEFWR"/>
<keyword evidence="5" id="KW-0539">Nucleus</keyword>
<dbReference type="Gene3D" id="1.10.3260.10">
    <property type="entry name" value="DNA ligase, ATP-dependent, N-terminal domain"/>
    <property type="match status" value="1"/>
</dbReference>
<evidence type="ECO:0000256" key="1">
    <source>
        <dbReference type="ARBA" id="ARBA00007572"/>
    </source>
</evidence>
<evidence type="ECO:0000313" key="8">
    <source>
        <dbReference type="EMBL" id="AEO56284.1"/>
    </source>
</evidence>
<dbReference type="AlphaFoldDB" id="G2Q8T9"/>
<dbReference type="EMBL" id="CP003003">
    <property type="protein sequence ID" value="AEO56284.1"/>
    <property type="molecule type" value="Genomic_DNA"/>
</dbReference>
<dbReference type="GO" id="GO:0006310">
    <property type="term" value="P:DNA recombination"/>
    <property type="evidence" value="ECO:0007669"/>
    <property type="project" value="InterPro"/>
</dbReference>
<accession>G2Q8T9</accession>
<evidence type="ECO:0000256" key="3">
    <source>
        <dbReference type="ARBA" id="ARBA00022741"/>
    </source>
</evidence>
<dbReference type="Pfam" id="PF01068">
    <property type="entry name" value="DNA_ligase_A_M"/>
    <property type="match status" value="1"/>
</dbReference>
<dbReference type="GO" id="GO:0032807">
    <property type="term" value="C:DNA ligase IV complex"/>
    <property type="evidence" value="ECO:0007669"/>
    <property type="project" value="TreeGrafter"/>
</dbReference>
<feature type="compositionally biased region" description="Polar residues" evidence="6">
    <location>
        <begin position="723"/>
        <end position="733"/>
    </location>
</feature>
<dbReference type="InterPro" id="IPR012308">
    <property type="entry name" value="DNA_ligase_ATP-dep_N"/>
</dbReference>
<evidence type="ECO:0000256" key="2">
    <source>
        <dbReference type="ARBA" id="ARBA00022598"/>
    </source>
</evidence>
<dbReference type="GO" id="GO:0005524">
    <property type="term" value="F:ATP binding"/>
    <property type="evidence" value="ECO:0007669"/>
    <property type="project" value="UniProtKB-KW"/>
</dbReference>
<dbReference type="eggNOG" id="KOG0966">
    <property type="taxonomic scope" value="Eukaryota"/>
</dbReference>
<dbReference type="GO" id="GO:0003910">
    <property type="term" value="F:DNA ligase (ATP) activity"/>
    <property type="evidence" value="ECO:0007669"/>
    <property type="project" value="InterPro"/>
</dbReference>
<evidence type="ECO:0000256" key="6">
    <source>
        <dbReference type="SAM" id="MobiDB-lite"/>
    </source>
</evidence>
<dbReference type="STRING" id="573729.G2Q8T9"/>
<dbReference type="PANTHER" id="PTHR45997:SF2">
    <property type="entry name" value="ATP DEPENDENT DNA LIGASE DOMAIN PROTEIN (AFU_ORTHOLOGUE AFUA_5G02430)"/>
    <property type="match status" value="1"/>
</dbReference>
<dbReference type="KEGG" id="mtm:MYCTH_2301027"/>
<feature type="region of interest" description="Disordered" evidence="6">
    <location>
        <begin position="665"/>
        <end position="695"/>
    </location>
</feature>
<name>G2Q8T9_THET4</name>
<dbReference type="InterPro" id="IPR029710">
    <property type="entry name" value="LIG4"/>
</dbReference>
<dbReference type="GO" id="GO:0006303">
    <property type="term" value="P:double-strand break repair via nonhomologous end joining"/>
    <property type="evidence" value="ECO:0007669"/>
    <property type="project" value="TreeGrafter"/>
</dbReference>
<keyword evidence="9" id="KW-1185">Reference proteome</keyword>
<dbReference type="PROSITE" id="PS50160">
    <property type="entry name" value="DNA_LIGASE_A3"/>
    <property type="match status" value="1"/>
</dbReference>
<feature type="domain" description="ATP-dependent DNA ligase family profile" evidence="7">
    <location>
        <begin position="382"/>
        <end position="522"/>
    </location>
</feature>
<dbReference type="Gene3D" id="2.40.50.140">
    <property type="entry name" value="Nucleic acid-binding proteins"/>
    <property type="match status" value="1"/>
</dbReference>
<keyword evidence="3" id="KW-0547">Nucleotide-binding</keyword>
<evidence type="ECO:0000313" key="9">
    <source>
        <dbReference type="Proteomes" id="UP000007322"/>
    </source>
</evidence>
<organism evidence="8 9">
    <name type="scientific">Thermothelomyces thermophilus (strain ATCC 42464 / BCRC 31852 / DSM 1799)</name>
    <name type="common">Sporotrichum thermophile</name>
    <dbReference type="NCBI Taxonomy" id="573729"/>
    <lineage>
        <taxon>Eukaryota</taxon>
        <taxon>Fungi</taxon>
        <taxon>Dikarya</taxon>
        <taxon>Ascomycota</taxon>
        <taxon>Pezizomycotina</taxon>
        <taxon>Sordariomycetes</taxon>
        <taxon>Sordariomycetidae</taxon>
        <taxon>Sordariales</taxon>
        <taxon>Chaetomiaceae</taxon>
        <taxon>Thermothelomyces</taxon>
    </lineage>
</organism>
<evidence type="ECO:0000259" key="7">
    <source>
        <dbReference type="PROSITE" id="PS50160"/>
    </source>
</evidence>
<dbReference type="Gene3D" id="3.30.470.30">
    <property type="entry name" value="DNA ligase/mRNA capping enzyme"/>
    <property type="match status" value="1"/>
</dbReference>
<dbReference type="PANTHER" id="PTHR45997">
    <property type="entry name" value="DNA LIGASE 4"/>
    <property type="match status" value="1"/>
</dbReference>
<dbReference type="OrthoDB" id="2160351at2759"/>
<feature type="compositionally biased region" description="Polar residues" evidence="6">
    <location>
        <begin position="666"/>
        <end position="690"/>
    </location>
</feature>
<dbReference type="InterPro" id="IPR012340">
    <property type="entry name" value="NA-bd_OB-fold"/>
</dbReference>
<feature type="compositionally biased region" description="Basic and acidic residues" evidence="6">
    <location>
        <begin position="757"/>
        <end position="771"/>
    </location>
</feature>
<evidence type="ECO:0000256" key="4">
    <source>
        <dbReference type="ARBA" id="ARBA00022840"/>
    </source>
</evidence>
<dbReference type="GeneID" id="11510334"/>
<comment type="similarity">
    <text evidence="1">Belongs to the ATP-dependent DNA ligase family.</text>
</comment>
<keyword evidence="2" id="KW-0436">Ligase</keyword>
<dbReference type="SUPFAM" id="SSF56091">
    <property type="entry name" value="DNA ligase/mRNA capping enzyme, catalytic domain"/>
    <property type="match status" value="1"/>
</dbReference>
<dbReference type="InterPro" id="IPR036599">
    <property type="entry name" value="DNA_ligase_N_sf"/>
</dbReference>
<dbReference type="InParanoid" id="G2Q8T9"/>
<reference evidence="8 9" key="1">
    <citation type="journal article" date="2011" name="Nat. Biotechnol.">
        <title>Comparative genomic analysis of the thermophilic biomass-degrading fungi Myceliophthora thermophila and Thielavia terrestris.</title>
        <authorList>
            <person name="Berka R.M."/>
            <person name="Grigoriev I.V."/>
            <person name="Otillar R."/>
            <person name="Salamov A."/>
            <person name="Grimwood J."/>
            <person name="Reid I."/>
            <person name="Ishmael N."/>
            <person name="John T."/>
            <person name="Darmond C."/>
            <person name="Moisan M.-C."/>
            <person name="Henrissat B."/>
            <person name="Coutinho P.M."/>
            <person name="Lombard V."/>
            <person name="Natvig D.O."/>
            <person name="Lindquist E."/>
            <person name="Schmutz J."/>
            <person name="Lucas S."/>
            <person name="Harris P."/>
            <person name="Powlowski J."/>
            <person name="Bellemare A."/>
            <person name="Taylor D."/>
            <person name="Butler G."/>
            <person name="de Vries R.P."/>
            <person name="Allijn I.E."/>
            <person name="van den Brink J."/>
            <person name="Ushinsky S."/>
            <person name="Storms R."/>
            <person name="Powell A.J."/>
            <person name="Paulsen I.T."/>
            <person name="Elbourne L.D.H."/>
            <person name="Baker S.E."/>
            <person name="Magnuson J."/>
            <person name="LaBoissiere S."/>
            <person name="Clutterbuck A.J."/>
            <person name="Martinez D."/>
            <person name="Wogulis M."/>
            <person name="de Leon A.L."/>
            <person name="Rey M.W."/>
            <person name="Tsang A."/>
        </authorList>
    </citation>
    <scope>NUCLEOTIDE SEQUENCE [LARGE SCALE GENOMIC DNA]</scope>
    <source>
        <strain evidence="9">ATCC 42464 / BCRC 31852 / DSM 1799</strain>
    </source>
</reference>
<feature type="region of interest" description="Disordered" evidence="6">
    <location>
        <begin position="723"/>
        <end position="908"/>
    </location>
</feature>
<gene>
    <name evidence="8" type="ORF">MYCTH_2301027</name>
</gene>
<protein>
    <recommendedName>
        <fullName evidence="7">ATP-dependent DNA ligase family profile domain-containing protein</fullName>
    </recommendedName>
</protein>